<feature type="region of interest" description="Disordered" evidence="1">
    <location>
        <begin position="1"/>
        <end position="67"/>
    </location>
</feature>
<evidence type="ECO:0000256" key="1">
    <source>
        <dbReference type="SAM" id="MobiDB-lite"/>
    </source>
</evidence>
<evidence type="ECO:0000313" key="2">
    <source>
        <dbReference type="EMBL" id="SEF48901.1"/>
    </source>
</evidence>
<proteinExistence type="predicted"/>
<protein>
    <submittedName>
        <fullName evidence="2">Uncharacterized protein</fullName>
    </submittedName>
</protein>
<keyword evidence="3" id="KW-1185">Reference proteome</keyword>
<feature type="compositionally biased region" description="Basic and acidic residues" evidence="1">
    <location>
        <begin position="51"/>
        <end position="60"/>
    </location>
</feature>
<reference evidence="2 3" key="1">
    <citation type="submission" date="2016-10" db="EMBL/GenBank/DDBJ databases">
        <authorList>
            <person name="de Groot N.N."/>
        </authorList>
    </citation>
    <scope>NUCLEOTIDE SEQUENCE [LARGE SCALE GENOMIC DNA]</scope>
    <source>
        <strain evidence="2 3">DSM 22489</strain>
    </source>
</reference>
<dbReference type="Proteomes" id="UP000236728">
    <property type="component" value="Unassembled WGS sequence"/>
</dbReference>
<dbReference type="EMBL" id="FNVA01000001">
    <property type="protein sequence ID" value="SEF48901.1"/>
    <property type="molecule type" value="Genomic_DNA"/>
</dbReference>
<organism evidence="2 3">
    <name type="scientific">Bryocella elongata</name>
    <dbReference type="NCBI Taxonomy" id="863522"/>
    <lineage>
        <taxon>Bacteria</taxon>
        <taxon>Pseudomonadati</taxon>
        <taxon>Acidobacteriota</taxon>
        <taxon>Terriglobia</taxon>
        <taxon>Terriglobales</taxon>
        <taxon>Acidobacteriaceae</taxon>
        <taxon>Bryocella</taxon>
    </lineage>
</organism>
<dbReference type="AlphaFoldDB" id="A0A1H5SGI2"/>
<dbReference type="RefSeq" id="WP_103931143.1">
    <property type="nucleotide sequence ID" value="NZ_FNVA01000001.1"/>
</dbReference>
<name>A0A1H5SGI2_9BACT</name>
<gene>
    <name evidence="2" type="ORF">SAMN05421819_0168</name>
</gene>
<evidence type="ECO:0000313" key="3">
    <source>
        <dbReference type="Proteomes" id="UP000236728"/>
    </source>
</evidence>
<sequence length="67" mass="7087">MAIGLDSTKTASRPSHEAIESGGGGDVGIADTPAEHLDREAMQGAKRAQNRIHDNEEKIPGDSIFTK</sequence>
<accession>A0A1H5SGI2</accession>
<dbReference type="OrthoDB" id="122905at2"/>